<dbReference type="SUPFAM" id="SSF53178">
    <property type="entry name" value="Peptidyl-tRNA hydrolase-like"/>
    <property type="match status" value="1"/>
</dbReference>
<feature type="active site" description="Proton acceptor" evidence="7">
    <location>
        <position position="19"/>
    </location>
</feature>
<dbReference type="GO" id="GO:0005737">
    <property type="term" value="C:cytoplasm"/>
    <property type="evidence" value="ECO:0007669"/>
    <property type="project" value="UniProtKB-SubCell"/>
</dbReference>
<evidence type="ECO:0000256" key="4">
    <source>
        <dbReference type="ARBA" id="ARBA00022884"/>
    </source>
</evidence>
<keyword evidence="2 7" id="KW-0820">tRNA-binding</keyword>
<proteinExistence type="inferred from homology"/>
<dbReference type="FunFam" id="3.40.50.1470:FF:000001">
    <property type="entry name" value="Peptidyl-tRNA hydrolase"/>
    <property type="match status" value="1"/>
</dbReference>
<feature type="binding site" evidence="7">
    <location>
        <position position="64"/>
    </location>
    <ligand>
        <name>tRNA</name>
        <dbReference type="ChEBI" id="CHEBI:17843"/>
    </ligand>
</feature>
<dbReference type="AlphaFoldDB" id="A0A2W5FN94"/>
<comment type="subunit">
    <text evidence="7">Monomer.</text>
</comment>
<dbReference type="PANTHER" id="PTHR17224:SF1">
    <property type="entry name" value="PEPTIDYL-TRNA HYDROLASE"/>
    <property type="match status" value="1"/>
</dbReference>
<protein>
    <recommendedName>
        <fullName evidence="6 7">Peptidyl-tRNA hydrolase</fullName>
        <shortName evidence="7">Pth</shortName>
        <ecNumber evidence="1 7">3.1.1.29</ecNumber>
    </recommendedName>
</protein>
<feature type="binding site" evidence="7">
    <location>
        <position position="112"/>
    </location>
    <ligand>
        <name>tRNA</name>
        <dbReference type="ChEBI" id="CHEBI:17843"/>
    </ligand>
</feature>
<dbReference type="InterPro" id="IPR001328">
    <property type="entry name" value="Pept_tRNA_hydro"/>
</dbReference>
<evidence type="ECO:0000313" key="9">
    <source>
        <dbReference type="Proteomes" id="UP000249739"/>
    </source>
</evidence>
<sequence>MHLLVGLGNPGKEYESHRHNVGFMAVDLIADKYGFPPFKKKYQGDYAEGVINGNKVAILKPMTFMNNSGKSVGEAAKFYKIPPQNIIAFHDELDIAPFRVKVKTGGGAGGHNGLRSMDDWLGTPDYKRVRLGIGHPGDKNRVTGYVLGNFAKSEEEELEKFLKVVVDAVTLLLQDKDEEFMTKVALILQPPKLKKEKKEEKDGI</sequence>
<organism evidence="8 9">
    <name type="scientific">Micavibrio aeruginosavorus</name>
    <dbReference type="NCBI Taxonomy" id="349221"/>
    <lineage>
        <taxon>Bacteria</taxon>
        <taxon>Pseudomonadati</taxon>
        <taxon>Bdellovibrionota</taxon>
        <taxon>Bdellovibrionia</taxon>
        <taxon>Bdellovibrionales</taxon>
        <taxon>Pseudobdellovibrionaceae</taxon>
        <taxon>Micavibrio</taxon>
    </lineage>
</organism>
<dbReference type="PANTHER" id="PTHR17224">
    <property type="entry name" value="PEPTIDYL-TRNA HYDROLASE"/>
    <property type="match status" value="1"/>
</dbReference>
<dbReference type="NCBIfam" id="TIGR00447">
    <property type="entry name" value="pth"/>
    <property type="match status" value="1"/>
</dbReference>
<keyword evidence="7" id="KW-0963">Cytoplasm</keyword>
<keyword evidence="4 7" id="KW-0694">RNA-binding</keyword>
<comment type="caution">
    <text evidence="8">The sequence shown here is derived from an EMBL/GenBank/DDBJ whole genome shotgun (WGS) entry which is preliminary data.</text>
</comment>
<comment type="similarity">
    <text evidence="5 7">Belongs to the PTH family.</text>
</comment>
<dbReference type="Pfam" id="PF01195">
    <property type="entry name" value="Pept_tRNA_hydro"/>
    <property type="match status" value="1"/>
</dbReference>
<dbReference type="InterPro" id="IPR018171">
    <property type="entry name" value="Pept_tRNA_hydro_CS"/>
</dbReference>
<reference evidence="8 9" key="1">
    <citation type="submission" date="2017-08" db="EMBL/GenBank/DDBJ databases">
        <title>Infants hospitalized years apart are colonized by the same room-sourced microbial strains.</title>
        <authorList>
            <person name="Brooks B."/>
            <person name="Olm M.R."/>
            <person name="Firek B.A."/>
            <person name="Baker R."/>
            <person name="Thomas B.C."/>
            <person name="Morowitz M.J."/>
            <person name="Banfield J.F."/>
        </authorList>
    </citation>
    <scope>NUCLEOTIDE SEQUENCE [LARGE SCALE GENOMIC DNA]</scope>
    <source>
        <strain evidence="8">S2_006_000_R2_64</strain>
    </source>
</reference>
<keyword evidence="3 7" id="KW-0378">Hydrolase</keyword>
<feature type="site" description="Discriminates between blocked and unblocked aminoacyl-tRNA" evidence="7">
    <location>
        <position position="9"/>
    </location>
</feature>
<dbReference type="EMBL" id="QFOT01000075">
    <property type="protein sequence ID" value="PZP55320.1"/>
    <property type="molecule type" value="Genomic_DNA"/>
</dbReference>
<comment type="catalytic activity">
    <reaction evidence="7">
        <text>an N-acyl-L-alpha-aminoacyl-tRNA + H2O = an N-acyl-L-amino acid + a tRNA + H(+)</text>
        <dbReference type="Rhea" id="RHEA:54448"/>
        <dbReference type="Rhea" id="RHEA-COMP:10123"/>
        <dbReference type="Rhea" id="RHEA-COMP:13883"/>
        <dbReference type="ChEBI" id="CHEBI:15377"/>
        <dbReference type="ChEBI" id="CHEBI:15378"/>
        <dbReference type="ChEBI" id="CHEBI:59874"/>
        <dbReference type="ChEBI" id="CHEBI:78442"/>
        <dbReference type="ChEBI" id="CHEBI:138191"/>
        <dbReference type="EC" id="3.1.1.29"/>
    </reaction>
</comment>
<evidence type="ECO:0000256" key="3">
    <source>
        <dbReference type="ARBA" id="ARBA00022801"/>
    </source>
</evidence>
<gene>
    <name evidence="7" type="primary">pth</name>
    <name evidence="8" type="ORF">DI586_07215</name>
</gene>
<evidence type="ECO:0000256" key="5">
    <source>
        <dbReference type="ARBA" id="ARBA00038063"/>
    </source>
</evidence>
<dbReference type="CDD" id="cd00462">
    <property type="entry name" value="PTH"/>
    <property type="match status" value="1"/>
</dbReference>
<dbReference type="GO" id="GO:0006515">
    <property type="term" value="P:protein quality control for misfolded or incompletely synthesized proteins"/>
    <property type="evidence" value="ECO:0007669"/>
    <property type="project" value="UniProtKB-UniRule"/>
</dbReference>
<dbReference type="EC" id="3.1.1.29" evidence="1 7"/>
<dbReference type="PROSITE" id="PS01196">
    <property type="entry name" value="PEPT_TRNA_HYDROL_2"/>
    <property type="match status" value="1"/>
</dbReference>
<evidence type="ECO:0000256" key="2">
    <source>
        <dbReference type="ARBA" id="ARBA00022555"/>
    </source>
</evidence>
<dbReference type="Gene3D" id="3.40.50.1470">
    <property type="entry name" value="Peptidyl-tRNA hydrolase"/>
    <property type="match status" value="1"/>
</dbReference>
<comment type="subcellular location">
    <subcellularLocation>
        <location evidence="7">Cytoplasm</location>
    </subcellularLocation>
</comment>
<feature type="binding site" evidence="7">
    <location>
        <position position="14"/>
    </location>
    <ligand>
        <name>tRNA</name>
        <dbReference type="ChEBI" id="CHEBI:17843"/>
    </ligand>
</feature>
<dbReference type="Proteomes" id="UP000249739">
    <property type="component" value="Unassembled WGS sequence"/>
</dbReference>
<comment type="function">
    <text evidence="7">Hydrolyzes ribosome-free peptidyl-tRNAs (with 1 or more amino acids incorporated), which drop off the ribosome during protein synthesis, or as a result of ribosome stalling.</text>
</comment>
<feature type="binding site" evidence="7">
    <location>
        <position position="66"/>
    </location>
    <ligand>
        <name>tRNA</name>
        <dbReference type="ChEBI" id="CHEBI:17843"/>
    </ligand>
</feature>
<dbReference type="GO" id="GO:0000049">
    <property type="term" value="F:tRNA binding"/>
    <property type="evidence" value="ECO:0007669"/>
    <property type="project" value="UniProtKB-UniRule"/>
</dbReference>
<dbReference type="GO" id="GO:0004045">
    <property type="term" value="F:peptidyl-tRNA hydrolase activity"/>
    <property type="evidence" value="ECO:0007669"/>
    <property type="project" value="UniProtKB-UniRule"/>
</dbReference>
<evidence type="ECO:0000256" key="7">
    <source>
        <dbReference type="HAMAP-Rule" id="MF_00083"/>
    </source>
</evidence>
<accession>A0A2W5FN94</accession>
<dbReference type="GO" id="GO:0072344">
    <property type="term" value="P:rescue of stalled ribosome"/>
    <property type="evidence" value="ECO:0007669"/>
    <property type="project" value="UniProtKB-UniRule"/>
</dbReference>
<evidence type="ECO:0000313" key="8">
    <source>
        <dbReference type="EMBL" id="PZP55320.1"/>
    </source>
</evidence>
<evidence type="ECO:0000256" key="1">
    <source>
        <dbReference type="ARBA" id="ARBA00013260"/>
    </source>
</evidence>
<dbReference type="InterPro" id="IPR036416">
    <property type="entry name" value="Pept_tRNA_hydro_sf"/>
</dbReference>
<feature type="site" description="Stabilizes the basic form of H active site to accept a proton" evidence="7">
    <location>
        <position position="91"/>
    </location>
</feature>
<name>A0A2W5FN94_9BACT</name>
<comment type="function">
    <text evidence="7">Catalyzes the release of premature peptidyl moieties from peptidyl-tRNA molecules trapped in stalled 50S ribosomal subunits, and thus maintains levels of free tRNAs and 50S ribosomes.</text>
</comment>
<dbReference type="HAMAP" id="MF_00083">
    <property type="entry name" value="Pept_tRNA_hydro_bact"/>
    <property type="match status" value="1"/>
</dbReference>
<evidence type="ECO:0000256" key="6">
    <source>
        <dbReference type="ARBA" id="ARBA00050038"/>
    </source>
</evidence>